<name>A0AAW2QJD7_9LAMI</name>
<reference evidence="2" key="1">
    <citation type="submission" date="2020-06" db="EMBL/GenBank/DDBJ databases">
        <authorList>
            <person name="Li T."/>
            <person name="Hu X."/>
            <person name="Zhang T."/>
            <person name="Song X."/>
            <person name="Zhang H."/>
            <person name="Dai N."/>
            <person name="Sheng W."/>
            <person name="Hou X."/>
            <person name="Wei L."/>
        </authorList>
    </citation>
    <scope>NUCLEOTIDE SEQUENCE</scope>
    <source>
        <strain evidence="2">KEN8</strain>
        <tissue evidence="2">Leaf</tissue>
    </source>
</reference>
<dbReference type="AlphaFoldDB" id="A0AAW2QJD7"/>
<accession>A0AAW2QJD7</accession>
<evidence type="ECO:0000256" key="1">
    <source>
        <dbReference type="SAM" id="MobiDB-lite"/>
    </source>
</evidence>
<feature type="compositionally biased region" description="Basic and acidic residues" evidence="1">
    <location>
        <begin position="163"/>
        <end position="176"/>
    </location>
</feature>
<feature type="region of interest" description="Disordered" evidence="1">
    <location>
        <begin position="89"/>
        <end position="176"/>
    </location>
</feature>
<organism evidence="2">
    <name type="scientific">Sesamum calycinum</name>
    <dbReference type="NCBI Taxonomy" id="2727403"/>
    <lineage>
        <taxon>Eukaryota</taxon>
        <taxon>Viridiplantae</taxon>
        <taxon>Streptophyta</taxon>
        <taxon>Embryophyta</taxon>
        <taxon>Tracheophyta</taxon>
        <taxon>Spermatophyta</taxon>
        <taxon>Magnoliopsida</taxon>
        <taxon>eudicotyledons</taxon>
        <taxon>Gunneridae</taxon>
        <taxon>Pentapetalae</taxon>
        <taxon>asterids</taxon>
        <taxon>lamiids</taxon>
        <taxon>Lamiales</taxon>
        <taxon>Pedaliaceae</taxon>
        <taxon>Sesamum</taxon>
    </lineage>
</organism>
<proteinExistence type="predicted"/>
<reference evidence="2" key="2">
    <citation type="journal article" date="2024" name="Plant">
        <title>Genomic evolution and insights into agronomic trait innovations of Sesamum species.</title>
        <authorList>
            <person name="Miao H."/>
            <person name="Wang L."/>
            <person name="Qu L."/>
            <person name="Liu H."/>
            <person name="Sun Y."/>
            <person name="Le M."/>
            <person name="Wang Q."/>
            <person name="Wei S."/>
            <person name="Zheng Y."/>
            <person name="Lin W."/>
            <person name="Duan Y."/>
            <person name="Cao H."/>
            <person name="Xiong S."/>
            <person name="Wang X."/>
            <person name="Wei L."/>
            <person name="Li C."/>
            <person name="Ma Q."/>
            <person name="Ju M."/>
            <person name="Zhao R."/>
            <person name="Li G."/>
            <person name="Mu C."/>
            <person name="Tian Q."/>
            <person name="Mei H."/>
            <person name="Zhang T."/>
            <person name="Gao T."/>
            <person name="Zhang H."/>
        </authorList>
    </citation>
    <scope>NUCLEOTIDE SEQUENCE</scope>
    <source>
        <strain evidence="2">KEN8</strain>
    </source>
</reference>
<evidence type="ECO:0008006" key="3">
    <source>
        <dbReference type="Google" id="ProtNLM"/>
    </source>
</evidence>
<dbReference type="InterPro" id="IPR040256">
    <property type="entry name" value="At4g02000-like"/>
</dbReference>
<feature type="compositionally biased region" description="Polar residues" evidence="1">
    <location>
        <begin position="97"/>
        <end position="107"/>
    </location>
</feature>
<comment type="caution">
    <text evidence="2">The sequence shown here is derived from an EMBL/GenBank/DDBJ whole genome shotgun (WGS) entry which is preliminary data.</text>
</comment>
<dbReference type="EMBL" id="JACGWM010000006">
    <property type="protein sequence ID" value="KAL0367942.1"/>
    <property type="molecule type" value="Genomic_DNA"/>
</dbReference>
<protein>
    <recommendedName>
        <fullName evidence="3">DUF4283 domain-containing protein</fullName>
    </recommendedName>
</protein>
<dbReference type="PANTHER" id="PTHR31286:SF179">
    <property type="entry name" value="RNASE H TYPE-1 DOMAIN-CONTAINING PROTEIN"/>
    <property type="match status" value="1"/>
</dbReference>
<dbReference type="PANTHER" id="PTHR31286">
    <property type="entry name" value="GLYCINE-RICH CELL WALL STRUCTURAL PROTEIN 1.8-LIKE"/>
    <property type="match status" value="1"/>
</dbReference>
<gene>
    <name evidence="2" type="ORF">Scaly_1013100</name>
</gene>
<sequence length="480" mass="54709">MWIFKWMPDFNPKIESSITPVWIRLPELSVHLFYKKALFGIASLVGSPIKLDEAMADGFHPKKHPEVTEDAPDLRNIIDHRRKRVDYVDKDLPTAPKNFTNNTNKSEASGVKDRPVINPIPSPKGENNAQVEDAESSDSDNLPSLETVNDSRDISAKNNNSQREARERPSRSDVADKNPVRTICVYELIEEGGRDAEMEEREKTGLILMEHADGENEDSSLNLPGNEVCLDLAAEMKISERRGLRAETVKVRTTETTGPSTFHFQNMWLRHLEFMEVVVEETVAQAERNLDAMPIDEHLIKMNRCTTTLQHAISIEEDFWRHKASCKWILEGERNTQYFHSAVRKKRARTMINYVVHDGRTLSDVQLIKDSGVEFFCSLLTANRSPPSLLLLQNVPRLVSPKQGEALYQPRNADEVRTIVFGLFPDSTADPYGFGVLFFKKCWDIIQSSGRFSIGVSFTFKLYSYVYCPHSKSEELDTME</sequence>
<evidence type="ECO:0000313" key="2">
    <source>
        <dbReference type="EMBL" id="KAL0367942.1"/>
    </source>
</evidence>
<feature type="compositionally biased region" description="Polar residues" evidence="1">
    <location>
        <begin position="139"/>
        <end position="148"/>
    </location>
</feature>